<dbReference type="Pfam" id="PF05834">
    <property type="entry name" value="Lycopene_cycl"/>
    <property type="match status" value="1"/>
</dbReference>
<dbReference type="GO" id="GO:0016705">
    <property type="term" value="F:oxidoreductase activity, acting on paired donors, with incorporation or reduction of molecular oxygen"/>
    <property type="evidence" value="ECO:0007669"/>
    <property type="project" value="InterPro"/>
</dbReference>
<protein>
    <submittedName>
        <fullName evidence="4">Unannotated protein</fullName>
    </submittedName>
</protein>
<dbReference type="PANTHER" id="PTHR39757">
    <property type="match status" value="1"/>
</dbReference>
<sequence>MSTFVEKFDVLIIGAGPAGRALAFEFALLENSVIIVDPNPLEQWKSTYGTWVDDLDNRDDASELRGCFQRTWPKVRVVGKLEHQLSRPYGIFDNRLLQKYLSHDAVSFYRGDVVRVQQSDDNFLQVHLSTNEQFEARTVFDCGGTQSSLLLRNNQYTGGFQSAYGVHTEAAGAVQADSFTLMDWSTPPGASASPATFLYAFDLGNGTAMVEETSLVEREAVSDAVLRQRLEQRLGRELSQATQQVEHVRIAMGGSLPSRFGHVVGFGAAAGFIHPVTGYSVAASLRAAPRVARAVSDALVRDEGVEEIARVGWNAVWPISFLRTRVLHDFGLAALSRLTTADIQVFFDYFFSLPQSHWSGYLRIDTKARVIAQNMTRLFFNVPLRIKIKLVRKSPLGLIRCLLPSRFL</sequence>
<dbReference type="NCBIfam" id="TIGR01790">
    <property type="entry name" value="carotene-cycl"/>
    <property type="match status" value="1"/>
</dbReference>
<accession>A0A6J6JT94</accession>
<dbReference type="PANTHER" id="PTHR39757:SF5">
    <property type="entry name" value="OS02G0190600 PROTEIN"/>
    <property type="match status" value="1"/>
</dbReference>
<evidence type="ECO:0000256" key="2">
    <source>
        <dbReference type="ARBA" id="ARBA00022746"/>
    </source>
</evidence>
<dbReference type="Gene3D" id="3.50.50.60">
    <property type="entry name" value="FAD/NAD(P)-binding domain"/>
    <property type="match status" value="1"/>
</dbReference>
<dbReference type="GO" id="GO:0016117">
    <property type="term" value="P:carotenoid biosynthetic process"/>
    <property type="evidence" value="ECO:0007669"/>
    <property type="project" value="UniProtKB-KW"/>
</dbReference>
<dbReference type="InterPro" id="IPR010108">
    <property type="entry name" value="Lycopene_cyclase_b/e"/>
</dbReference>
<name>A0A6J6JT94_9ZZZZ</name>
<organism evidence="4">
    <name type="scientific">freshwater metagenome</name>
    <dbReference type="NCBI Taxonomy" id="449393"/>
    <lineage>
        <taxon>unclassified sequences</taxon>
        <taxon>metagenomes</taxon>
        <taxon>ecological metagenomes</taxon>
    </lineage>
</organism>
<keyword evidence="2" id="KW-0125">Carotenoid biosynthesis</keyword>
<evidence type="ECO:0000313" key="4">
    <source>
        <dbReference type="EMBL" id="CAB4639565.1"/>
    </source>
</evidence>
<dbReference type="EMBL" id="CAEZWB010000004">
    <property type="protein sequence ID" value="CAB4639565.1"/>
    <property type="molecule type" value="Genomic_DNA"/>
</dbReference>
<dbReference type="InterPro" id="IPR036188">
    <property type="entry name" value="FAD/NAD-bd_sf"/>
</dbReference>
<evidence type="ECO:0000256" key="3">
    <source>
        <dbReference type="ARBA" id="ARBA00023027"/>
    </source>
</evidence>
<evidence type="ECO:0000256" key="1">
    <source>
        <dbReference type="ARBA" id="ARBA00006599"/>
    </source>
</evidence>
<dbReference type="GO" id="GO:0016860">
    <property type="term" value="F:intramolecular oxidoreductase activity"/>
    <property type="evidence" value="ECO:0007669"/>
    <property type="project" value="UniProtKB-ARBA"/>
</dbReference>
<dbReference type="AlphaFoldDB" id="A0A6J6JT94"/>
<proteinExistence type="inferred from homology"/>
<dbReference type="SUPFAM" id="SSF51905">
    <property type="entry name" value="FAD/NAD(P)-binding domain"/>
    <property type="match status" value="1"/>
</dbReference>
<reference evidence="4" key="1">
    <citation type="submission" date="2020-05" db="EMBL/GenBank/DDBJ databases">
        <authorList>
            <person name="Chiriac C."/>
            <person name="Salcher M."/>
            <person name="Ghai R."/>
            <person name="Kavagutti S V."/>
        </authorList>
    </citation>
    <scope>NUCLEOTIDE SEQUENCE</scope>
</reference>
<comment type="similarity">
    <text evidence="1">Belongs to the lycopene cyclase family.</text>
</comment>
<keyword evidence="3" id="KW-0520">NAD</keyword>
<gene>
    <name evidence="4" type="ORF">UFOPK2166_00083</name>
</gene>